<dbReference type="STRING" id="406327.Mevan_0295"/>
<dbReference type="Proteomes" id="UP000001107">
    <property type="component" value="Chromosome"/>
</dbReference>
<gene>
    <name evidence="5" type="ordered locus">Mevan_0295</name>
</gene>
<dbReference type="HOGENOM" id="CLU_083287_11_3_2"/>
<dbReference type="AlphaFoldDB" id="A6UNY2"/>
<dbReference type="SMART" id="SM00347">
    <property type="entry name" value="HTH_MARR"/>
    <property type="match status" value="1"/>
</dbReference>
<keyword evidence="6" id="KW-1185">Reference proteome</keyword>
<dbReference type="EMBL" id="CP000742">
    <property type="protein sequence ID" value="ABR54204.1"/>
    <property type="molecule type" value="Genomic_DNA"/>
</dbReference>
<dbReference type="GO" id="GO:0003677">
    <property type="term" value="F:DNA binding"/>
    <property type="evidence" value="ECO:0007669"/>
    <property type="project" value="UniProtKB-KW"/>
</dbReference>
<dbReference type="RefSeq" id="WP_011972107.1">
    <property type="nucleotide sequence ID" value="NC_009634.1"/>
</dbReference>
<evidence type="ECO:0000313" key="6">
    <source>
        <dbReference type="Proteomes" id="UP000001107"/>
    </source>
</evidence>
<keyword evidence="1" id="KW-0805">Transcription regulation</keyword>
<evidence type="ECO:0000259" key="4">
    <source>
        <dbReference type="PROSITE" id="PS50995"/>
    </source>
</evidence>
<dbReference type="InterPro" id="IPR036390">
    <property type="entry name" value="WH_DNA-bd_sf"/>
</dbReference>
<feature type="domain" description="HTH marR-type" evidence="4">
    <location>
        <begin position="1"/>
        <end position="139"/>
    </location>
</feature>
<dbReference type="OrthoDB" id="141674at2157"/>
<evidence type="ECO:0000256" key="3">
    <source>
        <dbReference type="ARBA" id="ARBA00023163"/>
    </source>
</evidence>
<dbReference type="GO" id="GO:0003700">
    <property type="term" value="F:DNA-binding transcription factor activity"/>
    <property type="evidence" value="ECO:0007669"/>
    <property type="project" value="InterPro"/>
</dbReference>
<dbReference type="KEGG" id="mvn:Mevan_0295"/>
<protein>
    <submittedName>
        <fullName evidence="5">Transcriptional regulator, MarR family</fullName>
    </submittedName>
</protein>
<dbReference type="PRINTS" id="PR00598">
    <property type="entry name" value="HTHMARR"/>
</dbReference>
<sequence length="145" mass="17107">MKIEESIDIISKYVCKCHEEHIKKILDEKDINKLTMSQILYLEVIYEFKNPTFRQIAEKLNVSKPSVTAAIQKLIHTGYVEKKQSIEDKREYHLILTKKGHMLVNVNIDAHNAFINKIKEILDNNEFEIFQKHSEKLAKKLQELK</sequence>
<dbReference type="SUPFAM" id="SSF46785">
    <property type="entry name" value="Winged helix' DNA-binding domain"/>
    <property type="match status" value="1"/>
</dbReference>
<name>A6UNY2_METVS</name>
<evidence type="ECO:0000256" key="2">
    <source>
        <dbReference type="ARBA" id="ARBA00023125"/>
    </source>
</evidence>
<evidence type="ECO:0000256" key="1">
    <source>
        <dbReference type="ARBA" id="ARBA00023015"/>
    </source>
</evidence>
<dbReference type="PANTHER" id="PTHR42756:SF1">
    <property type="entry name" value="TRANSCRIPTIONAL REPRESSOR OF EMRAB OPERON"/>
    <property type="match status" value="1"/>
</dbReference>
<dbReference type="PROSITE" id="PS50995">
    <property type="entry name" value="HTH_MARR_2"/>
    <property type="match status" value="1"/>
</dbReference>
<dbReference type="InterPro" id="IPR036388">
    <property type="entry name" value="WH-like_DNA-bd_sf"/>
</dbReference>
<reference evidence="5" key="1">
    <citation type="submission" date="2007-06" db="EMBL/GenBank/DDBJ databases">
        <title>Complete sequence of Methanococcus vannielii SB.</title>
        <authorList>
            <consortium name="US DOE Joint Genome Institute"/>
            <person name="Copeland A."/>
            <person name="Lucas S."/>
            <person name="Lapidus A."/>
            <person name="Barry K."/>
            <person name="Glavina del Rio T."/>
            <person name="Dalin E."/>
            <person name="Tice H."/>
            <person name="Pitluck S."/>
            <person name="Chain P."/>
            <person name="Malfatti S."/>
            <person name="Shin M."/>
            <person name="Vergez L."/>
            <person name="Schmutz J."/>
            <person name="Larimer F."/>
            <person name="Land M."/>
            <person name="Hauser L."/>
            <person name="Kyrpides N."/>
            <person name="Anderson I."/>
            <person name="Sieprawska-Lupa M."/>
            <person name="Whitman W.B."/>
            <person name="Richardson P."/>
        </authorList>
    </citation>
    <scope>NUCLEOTIDE SEQUENCE [LARGE SCALE GENOMIC DNA]</scope>
    <source>
        <strain evidence="5">SB</strain>
    </source>
</reference>
<accession>A6UNY2</accession>
<keyword evidence="3" id="KW-0804">Transcription</keyword>
<dbReference type="GeneID" id="5325497"/>
<evidence type="ECO:0000313" key="5">
    <source>
        <dbReference type="EMBL" id="ABR54204.1"/>
    </source>
</evidence>
<dbReference type="PANTHER" id="PTHR42756">
    <property type="entry name" value="TRANSCRIPTIONAL REGULATOR, MARR"/>
    <property type="match status" value="1"/>
</dbReference>
<keyword evidence="2" id="KW-0238">DNA-binding</keyword>
<dbReference type="InterPro" id="IPR000835">
    <property type="entry name" value="HTH_MarR-typ"/>
</dbReference>
<proteinExistence type="predicted"/>
<dbReference type="Gene3D" id="1.10.10.10">
    <property type="entry name" value="Winged helix-like DNA-binding domain superfamily/Winged helix DNA-binding domain"/>
    <property type="match status" value="1"/>
</dbReference>
<organism evidence="5 6">
    <name type="scientific">Methanococcus vannielii (strain ATCC 35089 / DSM 1224 / JCM 13029 / OCM 148 / SB)</name>
    <dbReference type="NCBI Taxonomy" id="406327"/>
    <lineage>
        <taxon>Archaea</taxon>
        <taxon>Methanobacteriati</taxon>
        <taxon>Methanobacteriota</taxon>
        <taxon>Methanomada group</taxon>
        <taxon>Methanococci</taxon>
        <taxon>Methanococcales</taxon>
        <taxon>Methanococcaceae</taxon>
        <taxon>Methanococcus</taxon>
    </lineage>
</organism>
<dbReference type="eggNOG" id="arCOG03182">
    <property type="taxonomic scope" value="Archaea"/>
</dbReference>
<dbReference type="Pfam" id="PF01047">
    <property type="entry name" value="MarR"/>
    <property type="match status" value="1"/>
</dbReference>